<proteinExistence type="predicted"/>
<reference evidence="2" key="1">
    <citation type="submission" date="2019-04" db="EMBL/GenBank/DDBJ databases">
        <title>Complete genome sequence of Pseudomonas veronii strain PVy, a versatile degrader capable of using multiple contaminants as sole carbon sources.</title>
        <authorList>
            <person name="Lopez-Echartea E."/>
            <person name="Ridl J."/>
            <person name="Pajer P."/>
            <person name="Strejcek M."/>
            <person name="Suman J."/>
            <person name="Uhlik O."/>
        </authorList>
    </citation>
    <scope>NUCLEOTIDE SEQUENCE [LARGE SCALE GENOMIC DNA]</scope>
    <source>
        <strain evidence="2">Pvy</strain>
    </source>
</reference>
<evidence type="ECO:0000313" key="1">
    <source>
        <dbReference type="EMBL" id="QCG64267.1"/>
    </source>
</evidence>
<dbReference type="Proteomes" id="UP000298274">
    <property type="component" value="Chromosome"/>
</dbReference>
<evidence type="ECO:0000313" key="2">
    <source>
        <dbReference type="Proteomes" id="UP000298274"/>
    </source>
</evidence>
<accession>A0A4P7Y0I8</accession>
<dbReference type="AlphaFoldDB" id="A0A4P7Y0I8"/>
<dbReference type="EMBL" id="CP039631">
    <property type="protein sequence ID" value="QCG64267.1"/>
    <property type="molecule type" value="Genomic_DNA"/>
</dbReference>
<gene>
    <name evidence="1" type="ORF">E4167_00115</name>
</gene>
<protein>
    <submittedName>
        <fullName evidence="1">Uncharacterized protein</fullName>
    </submittedName>
</protein>
<sequence>MMQIAFGSGLFYATPLMDAYGNAISAPTPILLGIMQEASVDLSFDSKELFGSEQFAVDAARGQGKLTGKAKSAQISLLQWNQLVFGQTLTTGQVLVHHSTEPTAVPAGATITVEPPAGGTLSGDLGVRGAGAIPYVRVLSAPIAGQYTFDAATGEYAFAAADVAKSVFIDYRYTVATGKSLSVKNLPMGDMPVFQGELVLKYKGKTVYVRVPNFVSNKLGIATKQDDYTIPDFEFTGYADEFGEVCYWSANE</sequence>
<organism evidence="1 2">
    <name type="scientific">Pseudomonas veronii</name>
    <dbReference type="NCBI Taxonomy" id="76761"/>
    <lineage>
        <taxon>Bacteria</taxon>
        <taxon>Pseudomonadati</taxon>
        <taxon>Pseudomonadota</taxon>
        <taxon>Gammaproteobacteria</taxon>
        <taxon>Pseudomonadales</taxon>
        <taxon>Pseudomonadaceae</taxon>
        <taxon>Pseudomonas</taxon>
    </lineage>
</organism>
<name>A0A4P7Y0I8_PSEVE</name>